<dbReference type="Proteomes" id="UP000554482">
    <property type="component" value="Unassembled WGS sequence"/>
</dbReference>
<dbReference type="PANTHER" id="PTHR47967:SF123">
    <property type="entry name" value="ASPARTIC PROTEINASE NEPENTHESIN-1-LIKE"/>
    <property type="match status" value="1"/>
</dbReference>
<dbReference type="OrthoDB" id="1072226at2759"/>
<comment type="caution">
    <text evidence="4">The sequence shown here is derived from an EMBL/GenBank/DDBJ whole genome shotgun (WGS) entry which is preliminary data.</text>
</comment>
<feature type="non-terminal residue" evidence="4">
    <location>
        <position position="161"/>
    </location>
</feature>
<dbReference type="GO" id="GO:0008233">
    <property type="term" value="F:peptidase activity"/>
    <property type="evidence" value="ECO:0007669"/>
    <property type="project" value="UniProtKB-KW"/>
</dbReference>
<reference evidence="4 5" key="1">
    <citation type="submission" date="2020-06" db="EMBL/GenBank/DDBJ databases">
        <title>Transcriptomic and genomic resources for Thalictrum thalictroides and T. hernandezii: Facilitating candidate gene discovery in an emerging model plant lineage.</title>
        <authorList>
            <person name="Arias T."/>
            <person name="Riano-Pachon D.M."/>
            <person name="Di Stilio V.S."/>
        </authorList>
    </citation>
    <scope>NUCLEOTIDE SEQUENCE [LARGE SCALE GENOMIC DNA]</scope>
    <source>
        <strain evidence="5">cv. WT478/WT964</strain>
        <tissue evidence="4">Leaves</tissue>
    </source>
</reference>
<proteinExistence type="predicted"/>
<accession>A0A7J6VBW9</accession>
<dbReference type="Gene3D" id="2.40.70.10">
    <property type="entry name" value="Acid Proteases"/>
    <property type="match status" value="1"/>
</dbReference>
<organism evidence="4 5">
    <name type="scientific">Thalictrum thalictroides</name>
    <name type="common">Rue-anemone</name>
    <name type="synonym">Anemone thalictroides</name>
    <dbReference type="NCBI Taxonomy" id="46969"/>
    <lineage>
        <taxon>Eukaryota</taxon>
        <taxon>Viridiplantae</taxon>
        <taxon>Streptophyta</taxon>
        <taxon>Embryophyta</taxon>
        <taxon>Tracheophyta</taxon>
        <taxon>Spermatophyta</taxon>
        <taxon>Magnoliopsida</taxon>
        <taxon>Ranunculales</taxon>
        <taxon>Ranunculaceae</taxon>
        <taxon>Thalictroideae</taxon>
        <taxon>Thalictrum</taxon>
    </lineage>
</organism>
<dbReference type="PROSITE" id="PS51767">
    <property type="entry name" value="PEPTIDASE_A1"/>
    <property type="match status" value="1"/>
</dbReference>
<sequence length="161" mass="18365">ARTHESLISQLGERAQGRFSHCLPPWRLGEVPDTALQFGVDAGFQEGQQVPQYAYVLLPLALCFSRFEAVEHQTFQSCYKNKNGFVDFPSMTFHFDKADLEVGPNELFIDFGDHFCIAFLPTNTEGPSVIIGNRWMANYKFMYDLKAQQVSFAREHCKKGM</sequence>
<dbReference type="Pfam" id="PF14541">
    <property type="entry name" value="TAXi_C"/>
    <property type="match status" value="1"/>
</dbReference>
<dbReference type="EMBL" id="JABWDY010034553">
    <property type="protein sequence ID" value="KAF5182594.1"/>
    <property type="molecule type" value="Genomic_DNA"/>
</dbReference>
<name>A0A7J6VBW9_THATH</name>
<keyword evidence="2" id="KW-0378">Hydrolase</keyword>
<dbReference type="InterPro" id="IPR032799">
    <property type="entry name" value="TAXi_C"/>
</dbReference>
<evidence type="ECO:0000313" key="4">
    <source>
        <dbReference type="EMBL" id="KAF5182594.1"/>
    </source>
</evidence>
<evidence type="ECO:0000259" key="3">
    <source>
        <dbReference type="PROSITE" id="PS51767"/>
    </source>
</evidence>
<keyword evidence="1" id="KW-0645">Protease</keyword>
<dbReference type="GO" id="GO:0005576">
    <property type="term" value="C:extracellular region"/>
    <property type="evidence" value="ECO:0007669"/>
    <property type="project" value="TreeGrafter"/>
</dbReference>
<dbReference type="InterPro" id="IPR033121">
    <property type="entry name" value="PEPTIDASE_A1"/>
</dbReference>
<dbReference type="GO" id="GO:0006508">
    <property type="term" value="P:proteolysis"/>
    <property type="evidence" value="ECO:0007669"/>
    <property type="project" value="UniProtKB-KW"/>
</dbReference>
<evidence type="ECO:0000313" key="5">
    <source>
        <dbReference type="Proteomes" id="UP000554482"/>
    </source>
</evidence>
<feature type="domain" description="Peptidase A1" evidence="3">
    <location>
        <begin position="1"/>
        <end position="153"/>
    </location>
</feature>
<evidence type="ECO:0000256" key="1">
    <source>
        <dbReference type="ARBA" id="ARBA00022670"/>
    </source>
</evidence>
<gene>
    <name evidence="4" type="ORF">FRX31_027819</name>
</gene>
<dbReference type="InterPro" id="IPR021109">
    <property type="entry name" value="Peptidase_aspartic_dom_sf"/>
</dbReference>
<keyword evidence="5" id="KW-1185">Reference proteome</keyword>
<dbReference type="AlphaFoldDB" id="A0A7J6VBW9"/>
<protein>
    <recommendedName>
        <fullName evidence="3">Peptidase A1 domain-containing protein</fullName>
    </recommendedName>
</protein>
<dbReference type="PANTHER" id="PTHR47967">
    <property type="entry name" value="OS07G0603500 PROTEIN-RELATED"/>
    <property type="match status" value="1"/>
</dbReference>
<dbReference type="InterPro" id="IPR051708">
    <property type="entry name" value="Plant_Aspart_Prot_A1"/>
</dbReference>
<evidence type="ECO:0000256" key="2">
    <source>
        <dbReference type="ARBA" id="ARBA00022801"/>
    </source>
</evidence>
<dbReference type="SUPFAM" id="SSF50630">
    <property type="entry name" value="Acid proteases"/>
    <property type="match status" value="1"/>
</dbReference>